<sequence>MAVFDNKIFNAEVFGKYVDTIPRVKQNALLRAGVFRTRSELKTMLAEQTGGNYITLPMFGRIGGDPVNYDGATDITRSSTKTYSQSMVVVGRAKGWEELDFSTDVTGQDFLEKAATQISEYWDDVDQGILLSILKGIFGVTAGSFNTKNTYDATGNTASAGKMAADTLNNAIQQAAGANKNIFTLAIMHSAVATHLENLQLLEYFKATDANGLQRDVGLATWNGRTVMIDDDVPTEDVAESSSGKGDGYTKYTTYLLGRDAFDYCDIGATVPYEPDRDPASKGGKSMIYSRQRKLWAPYGFSFTKSSMASASPTNADLEKAANWTLVNDGASSKSYIDTKAIPIARIYSKG</sequence>
<name>A0A8S5MEH6_9CAUD</name>
<protein>
    <submittedName>
        <fullName evidence="1">Major capsid protein</fullName>
    </submittedName>
</protein>
<proteinExistence type="predicted"/>
<organism evidence="1">
    <name type="scientific">Siphoviridae sp. ctS1E53</name>
    <dbReference type="NCBI Taxonomy" id="2826340"/>
    <lineage>
        <taxon>Viruses</taxon>
        <taxon>Duplodnaviria</taxon>
        <taxon>Heunggongvirae</taxon>
        <taxon>Uroviricota</taxon>
        <taxon>Caudoviricetes</taxon>
    </lineage>
</organism>
<reference evidence="1" key="1">
    <citation type="journal article" date="2021" name="Proc. Natl. Acad. Sci. U.S.A.">
        <title>A Catalog of Tens of Thousands of Viruses from Human Metagenomes Reveals Hidden Associations with Chronic Diseases.</title>
        <authorList>
            <person name="Tisza M.J."/>
            <person name="Buck C.B."/>
        </authorList>
    </citation>
    <scope>NUCLEOTIDE SEQUENCE</scope>
    <source>
        <strain evidence="1">CtS1E53</strain>
    </source>
</reference>
<accession>A0A8S5MEH6</accession>
<evidence type="ECO:0000313" key="1">
    <source>
        <dbReference type="EMBL" id="DAD80620.1"/>
    </source>
</evidence>
<dbReference type="EMBL" id="BK014885">
    <property type="protein sequence ID" value="DAD80620.1"/>
    <property type="molecule type" value="Genomic_DNA"/>
</dbReference>